<dbReference type="AlphaFoldDB" id="A0A918L2D5"/>
<keyword evidence="3" id="KW-1185">Reference proteome</keyword>
<name>A0A918L2D5_9ACTN</name>
<feature type="region of interest" description="Disordered" evidence="1">
    <location>
        <begin position="46"/>
        <end position="82"/>
    </location>
</feature>
<evidence type="ECO:0000256" key="1">
    <source>
        <dbReference type="SAM" id="MobiDB-lite"/>
    </source>
</evidence>
<dbReference type="SUPFAM" id="SSF51430">
    <property type="entry name" value="NAD(P)-linked oxidoreductase"/>
    <property type="match status" value="1"/>
</dbReference>
<dbReference type="Gene3D" id="3.20.20.100">
    <property type="entry name" value="NADP-dependent oxidoreductase domain"/>
    <property type="match status" value="1"/>
</dbReference>
<evidence type="ECO:0000313" key="3">
    <source>
        <dbReference type="Proteomes" id="UP000606194"/>
    </source>
</evidence>
<proteinExistence type="predicted"/>
<comment type="caution">
    <text evidence="2">The sequence shown here is derived from an EMBL/GenBank/DDBJ whole genome shotgun (WGS) entry which is preliminary data.</text>
</comment>
<evidence type="ECO:0008006" key="4">
    <source>
        <dbReference type="Google" id="ProtNLM"/>
    </source>
</evidence>
<dbReference type="RefSeq" id="WP_190148436.1">
    <property type="nucleotide sequence ID" value="NZ_BMTL01000005.1"/>
</dbReference>
<accession>A0A918L2D5</accession>
<reference evidence="2" key="2">
    <citation type="submission" date="2020-09" db="EMBL/GenBank/DDBJ databases">
        <authorList>
            <person name="Sun Q."/>
            <person name="Ohkuma M."/>
        </authorList>
    </citation>
    <scope>NUCLEOTIDE SEQUENCE</scope>
    <source>
        <strain evidence="2">JCM 4386</strain>
    </source>
</reference>
<reference evidence="2" key="1">
    <citation type="journal article" date="2014" name="Int. J. Syst. Evol. Microbiol.">
        <title>Complete genome sequence of Corynebacterium casei LMG S-19264T (=DSM 44701T), isolated from a smear-ripened cheese.</title>
        <authorList>
            <consortium name="US DOE Joint Genome Institute (JGI-PGF)"/>
            <person name="Walter F."/>
            <person name="Albersmeier A."/>
            <person name="Kalinowski J."/>
            <person name="Ruckert C."/>
        </authorList>
    </citation>
    <scope>NUCLEOTIDE SEQUENCE</scope>
    <source>
        <strain evidence="2">JCM 4386</strain>
    </source>
</reference>
<gene>
    <name evidence="2" type="ORF">GCM10010269_14850</name>
</gene>
<feature type="region of interest" description="Disordered" evidence="1">
    <location>
        <begin position="1"/>
        <end position="30"/>
    </location>
</feature>
<dbReference type="EMBL" id="BMTL01000005">
    <property type="protein sequence ID" value="GGR76683.1"/>
    <property type="molecule type" value="Genomic_DNA"/>
</dbReference>
<dbReference type="InterPro" id="IPR036812">
    <property type="entry name" value="NAD(P)_OxRdtase_dom_sf"/>
</dbReference>
<sequence>MHQRKIRNTSAALTAPGFRASGTGSLHRVTPPAAAAAGGARQAGLRHFDTAPRPGTGPGPLRADRPAEGVKDDCRDAPPARRARPRAVADVCAAHGTPLPTATIAFARNHPGIIDVTLGMRTPEQVVRNVELHGQRVPAGLRDDPGAQGLIRPAVFEGRQGGRDARCL</sequence>
<feature type="compositionally biased region" description="Basic and acidic residues" evidence="1">
    <location>
        <begin position="62"/>
        <end position="79"/>
    </location>
</feature>
<evidence type="ECO:0000313" key="2">
    <source>
        <dbReference type="EMBL" id="GGR76683.1"/>
    </source>
</evidence>
<organism evidence="2 3">
    <name type="scientific">Streptomyces humidus</name>
    <dbReference type="NCBI Taxonomy" id="52259"/>
    <lineage>
        <taxon>Bacteria</taxon>
        <taxon>Bacillati</taxon>
        <taxon>Actinomycetota</taxon>
        <taxon>Actinomycetes</taxon>
        <taxon>Kitasatosporales</taxon>
        <taxon>Streptomycetaceae</taxon>
        <taxon>Streptomyces</taxon>
    </lineage>
</organism>
<protein>
    <recommendedName>
        <fullName evidence="4">NADP-dependent oxidoreductase domain-containing protein</fullName>
    </recommendedName>
</protein>
<dbReference type="Proteomes" id="UP000606194">
    <property type="component" value="Unassembled WGS sequence"/>
</dbReference>